<dbReference type="PANTHER" id="PTHR23279">
    <property type="entry name" value="DEFECTIVE PROBOSCIS EXTENSION RESPONSE DPR -RELATED"/>
    <property type="match status" value="1"/>
</dbReference>
<dbReference type="FunFam" id="2.60.40.10:FF:000129">
    <property type="entry name" value="CLUMA_CG018772, isoform A"/>
    <property type="match status" value="1"/>
</dbReference>
<gene>
    <name evidence="2" type="ORF">MNOR_LOCUS29884</name>
</gene>
<protein>
    <recommendedName>
        <fullName evidence="1">Ig-like domain-containing protein</fullName>
    </recommendedName>
</protein>
<evidence type="ECO:0000313" key="2">
    <source>
        <dbReference type="EMBL" id="CAL4146555.1"/>
    </source>
</evidence>
<sequence>GQTAYLHCQVAQLGDKAQVSWIRKRDLHVLSSGVIVFASDQRYQVIHPMKSENWTLQIKFAQLRDSGIYECQVNTNPKIYLSYYLTVVESRAMIQGPEYVKTGSTINLTCVVNQAYMQGLIYWYHNHEMLQYGKKNEVTISTHGDHRQMTSQLSIASASPRHSGNYTCWPTSAKPNWAIINVVVEGEQPAAMQTGAACRNQCSTYLLAVVLILQLCKLVSSSLYTDSFLLYRR</sequence>
<dbReference type="InterPro" id="IPR013783">
    <property type="entry name" value="Ig-like_fold"/>
</dbReference>
<dbReference type="InterPro" id="IPR003598">
    <property type="entry name" value="Ig_sub2"/>
</dbReference>
<dbReference type="AlphaFoldDB" id="A0AAV2S0I3"/>
<dbReference type="PROSITE" id="PS50835">
    <property type="entry name" value="IG_LIKE"/>
    <property type="match status" value="2"/>
</dbReference>
<dbReference type="SMART" id="SM00409">
    <property type="entry name" value="IG"/>
    <property type="match status" value="2"/>
</dbReference>
<dbReference type="EMBL" id="CAXKWB010035474">
    <property type="protein sequence ID" value="CAL4146555.1"/>
    <property type="molecule type" value="Genomic_DNA"/>
</dbReference>
<comment type="caution">
    <text evidence="2">The sequence shown here is derived from an EMBL/GenBank/DDBJ whole genome shotgun (WGS) entry which is preliminary data.</text>
</comment>
<dbReference type="Pfam" id="PF07686">
    <property type="entry name" value="V-set"/>
    <property type="match status" value="1"/>
</dbReference>
<dbReference type="InterPro" id="IPR013106">
    <property type="entry name" value="Ig_V-set"/>
</dbReference>
<organism evidence="2 3">
    <name type="scientific">Meganyctiphanes norvegica</name>
    <name type="common">Northern krill</name>
    <name type="synonym">Thysanopoda norvegica</name>
    <dbReference type="NCBI Taxonomy" id="48144"/>
    <lineage>
        <taxon>Eukaryota</taxon>
        <taxon>Metazoa</taxon>
        <taxon>Ecdysozoa</taxon>
        <taxon>Arthropoda</taxon>
        <taxon>Crustacea</taxon>
        <taxon>Multicrustacea</taxon>
        <taxon>Malacostraca</taxon>
        <taxon>Eumalacostraca</taxon>
        <taxon>Eucarida</taxon>
        <taxon>Euphausiacea</taxon>
        <taxon>Euphausiidae</taxon>
        <taxon>Meganyctiphanes</taxon>
    </lineage>
</organism>
<feature type="domain" description="Ig-like" evidence="1">
    <location>
        <begin position="1"/>
        <end position="82"/>
    </location>
</feature>
<dbReference type="GO" id="GO:0032589">
    <property type="term" value="C:neuron projection membrane"/>
    <property type="evidence" value="ECO:0007669"/>
    <property type="project" value="TreeGrafter"/>
</dbReference>
<dbReference type="SUPFAM" id="SSF48726">
    <property type="entry name" value="Immunoglobulin"/>
    <property type="match status" value="2"/>
</dbReference>
<dbReference type="Proteomes" id="UP001497623">
    <property type="component" value="Unassembled WGS sequence"/>
</dbReference>
<dbReference type="InterPro" id="IPR003599">
    <property type="entry name" value="Ig_sub"/>
</dbReference>
<dbReference type="InterPro" id="IPR036179">
    <property type="entry name" value="Ig-like_dom_sf"/>
</dbReference>
<feature type="domain" description="Ig-like" evidence="1">
    <location>
        <begin position="89"/>
        <end position="168"/>
    </location>
</feature>
<reference evidence="2 3" key="1">
    <citation type="submission" date="2024-05" db="EMBL/GenBank/DDBJ databases">
        <authorList>
            <person name="Wallberg A."/>
        </authorList>
    </citation>
    <scope>NUCLEOTIDE SEQUENCE [LARGE SCALE GENOMIC DNA]</scope>
</reference>
<dbReference type="InterPro" id="IPR037448">
    <property type="entry name" value="Zig-8"/>
</dbReference>
<dbReference type="SMART" id="SM00408">
    <property type="entry name" value="IGc2"/>
    <property type="match status" value="2"/>
</dbReference>
<evidence type="ECO:0000259" key="1">
    <source>
        <dbReference type="PROSITE" id="PS50835"/>
    </source>
</evidence>
<dbReference type="GO" id="GO:0050808">
    <property type="term" value="P:synapse organization"/>
    <property type="evidence" value="ECO:0007669"/>
    <property type="project" value="TreeGrafter"/>
</dbReference>
<dbReference type="Gene3D" id="2.60.40.10">
    <property type="entry name" value="Immunoglobulins"/>
    <property type="match status" value="2"/>
</dbReference>
<dbReference type="Pfam" id="PF13927">
    <property type="entry name" value="Ig_3"/>
    <property type="match status" value="1"/>
</dbReference>
<proteinExistence type="predicted"/>
<dbReference type="InterPro" id="IPR007110">
    <property type="entry name" value="Ig-like_dom"/>
</dbReference>
<name>A0AAV2S0I3_MEGNR</name>
<evidence type="ECO:0000313" key="3">
    <source>
        <dbReference type="Proteomes" id="UP001497623"/>
    </source>
</evidence>
<feature type="non-terminal residue" evidence="2">
    <location>
        <position position="1"/>
    </location>
</feature>
<dbReference type="PANTHER" id="PTHR23279:SF4">
    <property type="entry name" value="DEFECTIVE PROBOSCIS EXTENSION RESPONSE 2, ISOFORM F-RELATED"/>
    <property type="match status" value="1"/>
</dbReference>
<keyword evidence="3" id="KW-1185">Reference proteome</keyword>
<accession>A0AAV2S0I3</accession>